<keyword evidence="3 6" id="KW-0375">Hydrogen ion transport</keyword>
<comment type="caution">
    <text evidence="8">The sequence shown here is derived from an EMBL/GenBank/DDBJ whole genome shotgun (WGS) entry which is preliminary data.</text>
</comment>
<dbReference type="GO" id="GO:0000221">
    <property type="term" value="C:vacuolar proton-transporting V-type ATPase, V1 domain"/>
    <property type="evidence" value="ECO:0007669"/>
    <property type="project" value="TreeGrafter"/>
</dbReference>
<evidence type="ECO:0000313" key="8">
    <source>
        <dbReference type="EMBL" id="ODM88967.1"/>
    </source>
</evidence>
<dbReference type="Gene3D" id="1.20.5.2950">
    <property type="match status" value="1"/>
</dbReference>
<keyword evidence="9" id="KW-1185">Reference proteome</keyword>
<dbReference type="Pfam" id="PF03179">
    <property type="entry name" value="V-ATPase_G"/>
    <property type="match status" value="1"/>
</dbReference>
<dbReference type="PANTHER" id="PTHR12713">
    <property type="entry name" value="VACUOLAR ATP SYNTHASE SUBUNIT G"/>
    <property type="match status" value="1"/>
</dbReference>
<evidence type="ECO:0000256" key="7">
    <source>
        <dbReference type="SAM" id="Coils"/>
    </source>
</evidence>
<dbReference type="NCBIfam" id="TIGR01147">
    <property type="entry name" value="V_ATP_synt_G"/>
    <property type="match status" value="1"/>
</dbReference>
<dbReference type="AlphaFoldDB" id="A0A1D2M7L0"/>
<dbReference type="FunFam" id="1.20.5.2950:FF:000001">
    <property type="entry name" value="V-type proton ATPase subunit G"/>
    <property type="match status" value="1"/>
</dbReference>
<accession>A0A1D2M7L0</accession>
<dbReference type="OMA" id="ARKYRQD"/>
<proteinExistence type="inferred from homology"/>
<dbReference type="STRING" id="48709.A0A1D2M7L0"/>
<dbReference type="InterPro" id="IPR005124">
    <property type="entry name" value="V-ATPase_G"/>
</dbReference>
<keyword evidence="2 6" id="KW-0813">Transport</keyword>
<reference evidence="8 9" key="1">
    <citation type="journal article" date="2016" name="Genome Biol. Evol.">
        <title>Gene Family Evolution Reflects Adaptation to Soil Environmental Stressors in the Genome of the Collembolan Orchesella cincta.</title>
        <authorList>
            <person name="Faddeeva-Vakhrusheva A."/>
            <person name="Derks M.F."/>
            <person name="Anvar S.Y."/>
            <person name="Agamennone V."/>
            <person name="Suring W."/>
            <person name="Smit S."/>
            <person name="van Straalen N.M."/>
            <person name="Roelofs D."/>
        </authorList>
    </citation>
    <scope>NUCLEOTIDE SEQUENCE [LARGE SCALE GENOMIC DNA]</scope>
    <source>
        <tissue evidence="8">Mixed pool</tissue>
    </source>
</reference>
<evidence type="ECO:0000256" key="1">
    <source>
        <dbReference type="ARBA" id="ARBA00010066"/>
    </source>
</evidence>
<comment type="subunit">
    <text evidence="6">V-ATPase is a heteromultimeric enzyme made up of two complexes: the ATP-hydrolytic V1 complex and the proton translocation V0 complex.</text>
</comment>
<evidence type="ECO:0000256" key="3">
    <source>
        <dbReference type="ARBA" id="ARBA00022781"/>
    </source>
</evidence>
<dbReference type="GO" id="GO:0046961">
    <property type="term" value="F:proton-transporting ATPase activity, rotational mechanism"/>
    <property type="evidence" value="ECO:0007669"/>
    <property type="project" value="InterPro"/>
</dbReference>
<evidence type="ECO:0000256" key="5">
    <source>
        <dbReference type="ARBA" id="ARBA00071125"/>
    </source>
</evidence>
<feature type="coiled-coil region" evidence="7">
    <location>
        <begin position="8"/>
        <end position="94"/>
    </location>
</feature>
<dbReference type="GO" id="GO:0097401">
    <property type="term" value="P:synaptic vesicle lumen acidification"/>
    <property type="evidence" value="ECO:0007669"/>
    <property type="project" value="TreeGrafter"/>
</dbReference>
<name>A0A1D2M7L0_ORCCI</name>
<dbReference type="Proteomes" id="UP000094527">
    <property type="component" value="Unassembled WGS sequence"/>
</dbReference>
<dbReference type="PANTHER" id="PTHR12713:SF11">
    <property type="entry name" value="V-TYPE PROTON ATPASE SUBUNIT G"/>
    <property type="match status" value="1"/>
</dbReference>
<evidence type="ECO:0000256" key="4">
    <source>
        <dbReference type="ARBA" id="ARBA00023065"/>
    </source>
</evidence>
<keyword evidence="4 6" id="KW-0406">Ion transport</keyword>
<sequence length="130" mass="15206">MTSQTSGVQQLLAAEKRASDKVADARKRKVRLLKQAKQEAQAEVEKYRQRREEAFKAFESERMGSKAGLEDRIEQDTIQKLEAMRIQVEQHEDEVITSLLERVCDIKPELHRNYRRPNKASSHLNDDDLW</sequence>
<gene>
    <name evidence="8" type="ORF">Ocin01_17714</name>
</gene>
<keyword evidence="7" id="KW-0175">Coiled coil</keyword>
<dbReference type="EMBL" id="LJIJ01003018">
    <property type="protein sequence ID" value="ODM88967.1"/>
    <property type="molecule type" value="Genomic_DNA"/>
</dbReference>
<protein>
    <recommendedName>
        <fullName evidence="5 6">V-type proton ATPase subunit G</fullName>
    </recommendedName>
</protein>
<evidence type="ECO:0000256" key="2">
    <source>
        <dbReference type="ARBA" id="ARBA00022448"/>
    </source>
</evidence>
<evidence type="ECO:0000256" key="6">
    <source>
        <dbReference type="RuleBase" id="RU364019"/>
    </source>
</evidence>
<dbReference type="GO" id="GO:0016887">
    <property type="term" value="F:ATP hydrolysis activity"/>
    <property type="evidence" value="ECO:0007669"/>
    <property type="project" value="TreeGrafter"/>
</dbReference>
<comment type="function">
    <text evidence="6">Subunit of the V1 complex of vacuolar(H+)-ATPase (V-ATPase), a multisubunit enzyme composed of a peripheral complex (V1) that hydrolyzes ATP and a membrane integral complex (V0) that translocates protons. V-ATPase is responsible for acidifying and maintaining the pH of intracellular compartments and in some cell types, is targeted to the plasma membrane, where it is responsible for acidifying the extracellular environment.</text>
</comment>
<dbReference type="OrthoDB" id="250802at2759"/>
<organism evidence="8 9">
    <name type="scientific">Orchesella cincta</name>
    <name type="common">Springtail</name>
    <name type="synonym">Podura cincta</name>
    <dbReference type="NCBI Taxonomy" id="48709"/>
    <lineage>
        <taxon>Eukaryota</taxon>
        <taxon>Metazoa</taxon>
        <taxon>Ecdysozoa</taxon>
        <taxon>Arthropoda</taxon>
        <taxon>Hexapoda</taxon>
        <taxon>Collembola</taxon>
        <taxon>Entomobryomorpha</taxon>
        <taxon>Entomobryoidea</taxon>
        <taxon>Orchesellidae</taxon>
        <taxon>Orchesellinae</taxon>
        <taxon>Orchesella</taxon>
    </lineage>
</organism>
<comment type="similarity">
    <text evidence="1 6">Belongs to the V-ATPase G subunit family.</text>
</comment>
<evidence type="ECO:0000313" key="9">
    <source>
        <dbReference type="Proteomes" id="UP000094527"/>
    </source>
</evidence>
<dbReference type="GO" id="GO:0098793">
    <property type="term" value="C:presynapse"/>
    <property type="evidence" value="ECO:0007669"/>
    <property type="project" value="GOC"/>
</dbReference>
<dbReference type="FunFam" id="1.20.5.620:FF:000004">
    <property type="entry name" value="V-type proton ATPase subunit G"/>
    <property type="match status" value="1"/>
</dbReference>